<name>A0A2P2PEF9_RHIMU</name>
<accession>A0A2P2PEF9</accession>
<proteinExistence type="predicted"/>
<sequence length="25" mass="3141">MDPNCGFVKRMKNFLQILRHRYPYI</sequence>
<organism evidence="1">
    <name type="scientific">Rhizophora mucronata</name>
    <name type="common">Asiatic mangrove</name>
    <dbReference type="NCBI Taxonomy" id="61149"/>
    <lineage>
        <taxon>Eukaryota</taxon>
        <taxon>Viridiplantae</taxon>
        <taxon>Streptophyta</taxon>
        <taxon>Embryophyta</taxon>
        <taxon>Tracheophyta</taxon>
        <taxon>Spermatophyta</taxon>
        <taxon>Magnoliopsida</taxon>
        <taxon>eudicotyledons</taxon>
        <taxon>Gunneridae</taxon>
        <taxon>Pentapetalae</taxon>
        <taxon>rosids</taxon>
        <taxon>fabids</taxon>
        <taxon>Malpighiales</taxon>
        <taxon>Rhizophoraceae</taxon>
        <taxon>Rhizophora</taxon>
    </lineage>
</organism>
<dbReference type="AlphaFoldDB" id="A0A2P2PEF9"/>
<reference evidence="1" key="1">
    <citation type="submission" date="2018-02" db="EMBL/GenBank/DDBJ databases">
        <title>Rhizophora mucronata_Transcriptome.</title>
        <authorList>
            <person name="Meera S.P."/>
            <person name="Sreeshan A."/>
            <person name="Augustine A."/>
        </authorList>
    </citation>
    <scope>NUCLEOTIDE SEQUENCE</scope>
    <source>
        <tissue evidence="1">Leaf</tissue>
    </source>
</reference>
<protein>
    <submittedName>
        <fullName evidence="1">Uncharacterized protein</fullName>
    </submittedName>
</protein>
<dbReference type="EMBL" id="GGEC01072644">
    <property type="protein sequence ID" value="MBX53128.1"/>
    <property type="molecule type" value="Transcribed_RNA"/>
</dbReference>
<evidence type="ECO:0000313" key="1">
    <source>
        <dbReference type="EMBL" id="MBX53128.1"/>
    </source>
</evidence>